<comment type="subcellular location">
    <subcellularLocation>
        <location evidence="1">Nucleus</location>
    </subcellularLocation>
</comment>
<dbReference type="Gene3D" id="3.30.730.10">
    <property type="entry name" value="AP2/ERF domain"/>
    <property type="match status" value="1"/>
</dbReference>
<dbReference type="InterPro" id="IPR016177">
    <property type="entry name" value="DNA-bd_dom_sf"/>
</dbReference>
<name>A0A8T0IEY0_CERPU</name>
<dbReference type="InterPro" id="IPR001471">
    <property type="entry name" value="AP2/ERF_dom"/>
</dbReference>
<dbReference type="AlphaFoldDB" id="A0A8T0IEY0"/>
<dbReference type="PRINTS" id="PR00367">
    <property type="entry name" value="ETHRSPELEMNT"/>
</dbReference>
<dbReference type="InterPro" id="IPR036955">
    <property type="entry name" value="AP2/ERF_dom_sf"/>
</dbReference>
<dbReference type="GO" id="GO:0005634">
    <property type="term" value="C:nucleus"/>
    <property type="evidence" value="ECO:0007669"/>
    <property type="project" value="UniProtKB-SubCell"/>
</dbReference>
<protein>
    <recommendedName>
        <fullName evidence="7">AP2/ERF domain-containing protein</fullName>
    </recommendedName>
</protein>
<dbReference type="FunFam" id="3.30.730.10:FF:000001">
    <property type="entry name" value="Ethylene-responsive transcription factor 2"/>
    <property type="match status" value="1"/>
</dbReference>
<keyword evidence="9" id="KW-1185">Reference proteome</keyword>
<evidence type="ECO:0000256" key="3">
    <source>
        <dbReference type="ARBA" id="ARBA00023125"/>
    </source>
</evidence>
<proteinExistence type="predicted"/>
<gene>
    <name evidence="8" type="ORF">KC19_4G221800</name>
</gene>
<evidence type="ECO:0000256" key="6">
    <source>
        <dbReference type="SAM" id="MobiDB-lite"/>
    </source>
</evidence>
<feature type="compositionally biased region" description="Low complexity" evidence="6">
    <location>
        <begin position="99"/>
        <end position="108"/>
    </location>
</feature>
<feature type="compositionally biased region" description="Low complexity" evidence="6">
    <location>
        <begin position="342"/>
        <end position="369"/>
    </location>
</feature>
<dbReference type="InterPro" id="IPR044808">
    <property type="entry name" value="ERF_plant"/>
</dbReference>
<organism evidence="8 9">
    <name type="scientific">Ceratodon purpureus</name>
    <name type="common">Fire moss</name>
    <name type="synonym">Dicranum purpureum</name>
    <dbReference type="NCBI Taxonomy" id="3225"/>
    <lineage>
        <taxon>Eukaryota</taxon>
        <taxon>Viridiplantae</taxon>
        <taxon>Streptophyta</taxon>
        <taxon>Embryophyta</taxon>
        <taxon>Bryophyta</taxon>
        <taxon>Bryophytina</taxon>
        <taxon>Bryopsida</taxon>
        <taxon>Dicranidae</taxon>
        <taxon>Pseudoditrichales</taxon>
        <taxon>Ditrichaceae</taxon>
        <taxon>Ceratodon</taxon>
    </lineage>
</organism>
<keyword evidence="4" id="KW-0804">Transcription</keyword>
<feature type="region of interest" description="Disordered" evidence="6">
    <location>
        <begin position="280"/>
        <end position="431"/>
    </location>
</feature>
<dbReference type="GO" id="GO:0003700">
    <property type="term" value="F:DNA-binding transcription factor activity"/>
    <property type="evidence" value="ECO:0007669"/>
    <property type="project" value="InterPro"/>
</dbReference>
<feature type="region of interest" description="Disordered" evidence="6">
    <location>
        <begin position="185"/>
        <end position="223"/>
    </location>
</feature>
<evidence type="ECO:0000313" key="9">
    <source>
        <dbReference type="Proteomes" id="UP000822688"/>
    </source>
</evidence>
<reference evidence="8" key="1">
    <citation type="submission" date="2020-06" db="EMBL/GenBank/DDBJ databases">
        <title>WGS assembly of Ceratodon purpureus strain R40.</title>
        <authorList>
            <person name="Carey S.B."/>
            <person name="Jenkins J."/>
            <person name="Shu S."/>
            <person name="Lovell J.T."/>
            <person name="Sreedasyam A."/>
            <person name="Maumus F."/>
            <person name="Tiley G.P."/>
            <person name="Fernandez-Pozo N."/>
            <person name="Barry K."/>
            <person name="Chen C."/>
            <person name="Wang M."/>
            <person name="Lipzen A."/>
            <person name="Daum C."/>
            <person name="Saski C.A."/>
            <person name="Payton A.C."/>
            <person name="Mcbreen J.C."/>
            <person name="Conrad R.E."/>
            <person name="Kollar L.M."/>
            <person name="Olsson S."/>
            <person name="Huttunen S."/>
            <person name="Landis J.B."/>
            <person name="Wickett N.J."/>
            <person name="Johnson M.G."/>
            <person name="Rensing S.A."/>
            <person name="Grimwood J."/>
            <person name="Schmutz J."/>
            <person name="Mcdaniel S.F."/>
        </authorList>
    </citation>
    <scope>NUCLEOTIDE SEQUENCE</scope>
    <source>
        <strain evidence="8">R40</strain>
    </source>
</reference>
<evidence type="ECO:0000313" key="8">
    <source>
        <dbReference type="EMBL" id="KAG0581063.1"/>
    </source>
</evidence>
<evidence type="ECO:0000256" key="5">
    <source>
        <dbReference type="ARBA" id="ARBA00023242"/>
    </source>
</evidence>
<feature type="region of interest" description="Disordered" evidence="6">
    <location>
        <begin position="94"/>
        <end position="129"/>
    </location>
</feature>
<keyword evidence="3" id="KW-0238">DNA-binding</keyword>
<keyword evidence="2" id="KW-0805">Transcription regulation</keyword>
<dbReference type="SUPFAM" id="SSF54171">
    <property type="entry name" value="DNA-binding domain"/>
    <property type="match status" value="1"/>
</dbReference>
<feature type="compositionally biased region" description="Polar residues" evidence="6">
    <location>
        <begin position="377"/>
        <end position="409"/>
    </location>
</feature>
<dbReference type="PANTHER" id="PTHR31190:SF473">
    <property type="entry name" value="OS05G0437100 PROTEIN"/>
    <property type="match status" value="1"/>
</dbReference>
<dbReference type="GO" id="GO:0009873">
    <property type="term" value="P:ethylene-activated signaling pathway"/>
    <property type="evidence" value="ECO:0007669"/>
    <property type="project" value="InterPro"/>
</dbReference>
<dbReference type="Proteomes" id="UP000822688">
    <property type="component" value="Chromosome 4"/>
</dbReference>
<accession>A0A8T0IEY0</accession>
<dbReference type="GO" id="GO:0003677">
    <property type="term" value="F:DNA binding"/>
    <property type="evidence" value="ECO:0007669"/>
    <property type="project" value="UniProtKB-KW"/>
</dbReference>
<dbReference type="EMBL" id="CM026424">
    <property type="protein sequence ID" value="KAG0581063.1"/>
    <property type="molecule type" value="Genomic_DNA"/>
</dbReference>
<dbReference type="Pfam" id="PF00847">
    <property type="entry name" value="AP2"/>
    <property type="match status" value="1"/>
</dbReference>
<evidence type="ECO:0000256" key="2">
    <source>
        <dbReference type="ARBA" id="ARBA00023015"/>
    </source>
</evidence>
<feature type="region of interest" description="Disordered" evidence="6">
    <location>
        <begin position="1"/>
        <end position="24"/>
    </location>
</feature>
<dbReference type="SMART" id="SM00380">
    <property type="entry name" value="AP2"/>
    <property type="match status" value="1"/>
</dbReference>
<keyword evidence="5" id="KW-0539">Nucleus</keyword>
<feature type="region of interest" description="Disordered" evidence="6">
    <location>
        <begin position="472"/>
        <end position="497"/>
    </location>
</feature>
<dbReference type="PANTHER" id="PTHR31190">
    <property type="entry name" value="DNA-BINDING DOMAIN"/>
    <property type="match status" value="1"/>
</dbReference>
<feature type="domain" description="AP2/ERF" evidence="7">
    <location>
        <begin position="224"/>
        <end position="281"/>
    </location>
</feature>
<feature type="compositionally biased region" description="Polar residues" evidence="6">
    <location>
        <begin position="472"/>
        <end position="492"/>
    </location>
</feature>
<evidence type="ECO:0000259" key="7">
    <source>
        <dbReference type="PROSITE" id="PS51032"/>
    </source>
</evidence>
<dbReference type="PROSITE" id="PS51032">
    <property type="entry name" value="AP2_ERF"/>
    <property type="match status" value="1"/>
</dbReference>
<feature type="compositionally biased region" description="Low complexity" evidence="6">
    <location>
        <begin position="286"/>
        <end position="303"/>
    </location>
</feature>
<comment type="caution">
    <text evidence="8">The sequence shown here is derived from an EMBL/GenBank/DDBJ whole genome shotgun (WGS) entry which is preliminary data.</text>
</comment>
<evidence type="ECO:0000256" key="1">
    <source>
        <dbReference type="ARBA" id="ARBA00004123"/>
    </source>
</evidence>
<sequence length="557" mass="60139">MICVQRQPERMDRLGPNDPPDYTLPSTTHRMSEVTTSMVSAFPGLATTGLELPDGFFPSDHQYSNPWRMNLLNSSILDDGLGAAIVGHKRLRPEDEFSSYDGGASSSSTWPNSAMRSVEMPSGASQSPISWPAPLGEIVMKATERSSPGAAGYNSSPSYTRSCNSDSGIIHSEFCCKPYVSPPRTQDNLQMRSRSGLEKSGGGAGLLAGEPESSAVATPVKKRRYRGVRQRPWGKWAAEIRDPKKAARVWLGTFDTAEEAAMAYDVAATKFRGLRAKLNFPDGKLPAKSDSSNSSTPSKASPIAAPPPATTSSSVPAPSTSPPQWKSTQSAAPAESRFNPASQQLSSWSPTSSSSQMGPQPHHPPMTQEPIPPPPTFNQDALNPYVQQSLYANLQGSNPTKPGSSSIWSSRAVDPPSPLALPRQQPWQSSSITPNLQQNLQQNFHQQNYGAPQSFYNQDAVIQDQYANQFHQYQQPGGSGSSIPLNPPQQFYNPAAVYPNQPPSGLFPGVGSEAELSYEQIFDQAGALLPLWSPRDVPSPGGYSGLFQFPEDQLPPH</sequence>
<evidence type="ECO:0000256" key="4">
    <source>
        <dbReference type="ARBA" id="ARBA00023163"/>
    </source>
</evidence>
<dbReference type="CDD" id="cd00018">
    <property type="entry name" value="AP2"/>
    <property type="match status" value="1"/>
</dbReference>